<feature type="non-terminal residue" evidence="2">
    <location>
        <position position="631"/>
    </location>
</feature>
<dbReference type="Proteomes" id="UP000269721">
    <property type="component" value="Unassembled WGS sequence"/>
</dbReference>
<name>A0A4P9VZP0_9FUNG</name>
<feature type="compositionally biased region" description="Low complexity" evidence="1">
    <location>
        <begin position="440"/>
        <end position="449"/>
    </location>
</feature>
<feature type="non-terminal residue" evidence="2">
    <location>
        <position position="1"/>
    </location>
</feature>
<feature type="compositionally biased region" description="Low complexity" evidence="1">
    <location>
        <begin position="407"/>
        <end position="427"/>
    </location>
</feature>
<feature type="region of interest" description="Disordered" evidence="1">
    <location>
        <begin position="398"/>
        <end position="449"/>
    </location>
</feature>
<proteinExistence type="predicted"/>
<evidence type="ECO:0000313" key="3">
    <source>
        <dbReference type="Proteomes" id="UP000269721"/>
    </source>
</evidence>
<reference evidence="3" key="1">
    <citation type="journal article" date="2018" name="Nat. Microbiol.">
        <title>Leveraging single-cell genomics to expand the fungal tree of life.</title>
        <authorList>
            <person name="Ahrendt S.R."/>
            <person name="Quandt C.A."/>
            <person name="Ciobanu D."/>
            <person name="Clum A."/>
            <person name="Salamov A."/>
            <person name="Andreopoulos B."/>
            <person name="Cheng J.F."/>
            <person name="Woyke T."/>
            <person name="Pelin A."/>
            <person name="Henrissat B."/>
            <person name="Reynolds N.K."/>
            <person name="Benny G.L."/>
            <person name="Smith M.E."/>
            <person name="James T.Y."/>
            <person name="Grigoriev I.V."/>
        </authorList>
    </citation>
    <scope>NUCLEOTIDE SEQUENCE [LARGE SCALE GENOMIC DNA]</scope>
</reference>
<gene>
    <name evidence="2" type="ORF">BDK51DRAFT_31854</name>
</gene>
<accession>A0A4P9VZP0</accession>
<dbReference type="EMBL" id="ML000759">
    <property type="protein sequence ID" value="RKO83858.1"/>
    <property type="molecule type" value="Genomic_DNA"/>
</dbReference>
<evidence type="ECO:0000256" key="1">
    <source>
        <dbReference type="SAM" id="MobiDB-lite"/>
    </source>
</evidence>
<protein>
    <submittedName>
        <fullName evidence="2">Uncharacterized protein</fullName>
    </submittedName>
</protein>
<sequence length="631" mass="68103">LAAEGLQANSASGSAADSSANTASPNAFSCFWTFLSYPSLRFLHIPTLLQNKISQGDLQPDSILTRSLFEFLHPADAQLIRRDFQCFMDLRTLQGSIIRCRIKNLFAMGNSTSVDSRNAGEANDEYVLADVGLNAINHECVLAFFHVGRVPTAPACASQFKGEINRWDAKIVADLNAELFNALELANARSDAYDHVTPHGINSHATLASRSRIVQVFDAEDMSLLFVYPKERLSALISVDASEISHVPNFQAKYFHPEDYERFQGELTRIAERKTAGAVAGRGIGDGWGLHCEAPEPVHNCTSGLFYMQHRLCKANASAADVSQRSYVQVESVVVPYGKVMFVCTQALIPHSVEGHAPGLSSASWATGPRMHPTAERAPLDCPAIPAHKRAIMLAGRDAKPDSVEKPAVPVATVPTPEAPTSAEPPSDSYAQSQHPLPRAPTSLPATVAPAPASSVSIAAAGTDPSSMYGEEIPATYTSVTYNSPIDSSLFPPQVNPPARETEYQNASFHASPSRALPIKQEPTSGGMHGAMRVPRGSPYSLSATSPWVTPSAYDSYRGLPSPNTTGTIYTDLYGPAPPSGTQSHYIHRPRSPGPQMVLHQSYAAVRPFYRDHPLPHDASQIPRSAYPARD</sequence>
<organism evidence="2 3">
    <name type="scientific">Blyttiomyces helicus</name>
    <dbReference type="NCBI Taxonomy" id="388810"/>
    <lineage>
        <taxon>Eukaryota</taxon>
        <taxon>Fungi</taxon>
        <taxon>Fungi incertae sedis</taxon>
        <taxon>Chytridiomycota</taxon>
        <taxon>Chytridiomycota incertae sedis</taxon>
        <taxon>Chytridiomycetes</taxon>
        <taxon>Chytridiomycetes incertae sedis</taxon>
        <taxon>Blyttiomyces</taxon>
    </lineage>
</organism>
<feature type="region of interest" description="Disordered" evidence="1">
    <location>
        <begin position="1"/>
        <end position="22"/>
    </location>
</feature>
<dbReference type="OrthoDB" id="2162994at2759"/>
<feature type="region of interest" description="Disordered" evidence="1">
    <location>
        <begin position="611"/>
        <end position="631"/>
    </location>
</feature>
<keyword evidence="3" id="KW-1185">Reference proteome</keyword>
<feature type="compositionally biased region" description="Low complexity" evidence="1">
    <location>
        <begin position="8"/>
        <end position="22"/>
    </location>
</feature>
<evidence type="ECO:0000313" key="2">
    <source>
        <dbReference type="EMBL" id="RKO83858.1"/>
    </source>
</evidence>
<dbReference type="AlphaFoldDB" id="A0A4P9VZP0"/>